<keyword evidence="9" id="KW-1185">Reference proteome</keyword>
<sequence length="114" mass="12495">MLPTLNATGDLLLQRPLSKRAVLTNIGRGELVNFISPMNPKVLACKRVIGLPGDRVFLNGVPLDVPPGHLWLEGDNQNVSVDSRVYGPVPLALVQGKILARVWPSFIWFKKSDA</sequence>
<dbReference type="Pfam" id="PF10502">
    <property type="entry name" value="Peptidase_S26"/>
    <property type="match status" value="2"/>
</dbReference>
<organism evidence="8 9">
    <name type="scientific">Cronartium quercuum f. sp. fusiforme G11</name>
    <dbReference type="NCBI Taxonomy" id="708437"/>
    <lineage>
        <taxon>Eukaryota</taxon>
        <taxon>Fungi</taxon>
        <taxon>Dikarya</taxon>
        <taxon>Basidiomycota</taxon>
        <taxon>Pucciniomycotina</taxon>
        <taxon>Pucciniomycetes</taxon>
        <taxon>Pucciniales</taxon>
        <taxon>Coleosporiaceae</taxon>
        <taxon>Cronartium</taxon>
    </lineage>
</organism>
<keyword evidence="2" id="KW-0999">Mitochondrion inner membrane</keyword>
<proteinExistence type="inferred from homology"/>
<dbReference type="SUPFAM" id="SSF51306">
    <property type="entry name" value="LexA/Signal peptidase"/>
    <property type="match status" value="1"/>
</dbReference>
<comment type="similarity">
    <text evidence="6">Belongs to the peptidase S26 family. IMP1 subfamily.</text>
</comment>
<feature type="domain" description="Peptidase S26" evidence="7">
    <location>
        <begin position="1"/>
        <end position="58"/>
    </location>
</feature>
<evidence type="ECO:0000313" key="9">
    <source>
        <dbReference type="Proteomes" id="UP000886653"/>
    </source>
</evidence>
<evidence type="ECO:0000256" key="2">
    <source>
        <dbReference type="ARBA" id="ARBA00022792"/>
    </source>
</evidence>
<dbReference type="GO" id="GO:0004252">
    <property type="term" value="F:serine-type endopeptidase activity"/>
    <property type="evidence" value="ECO:0007669"/>
    <property type="project" value="InterPro"/>
</dbReference>
<reference evidence="8" key="1">
    <citation type="submission" date="2013-11" db="EMBL/GenBank/DDBJ databases">
        <title>Genome sequence of the fusiform rust pathogen reveals effectors for host alternation and coevolution with pine.</title>
        <authorList>
            <consortium name="DOE Joint Genome Institute"/>
            <person name="Smith K."/>
            <person name="Pendleton A."/>
            <person name="Kubisiak T."/>
            <person name="Anderson C."/>
            <person name="Salamov A."/>
            <person name="Aerts A."/>
            <person name="Riley R."/>
            <person name="Clum A."/>
            <person name="Lindquist E."/>
            <person name="Ence D."/>
            <person name="Campbell M."/>
            <person name="Kronenberg Z."/>
            <person name="Feau N."/>
            <person name="Dhillon B."/>
            <person name="Hamelin R."/>
            <person name="Burleigh J."/>
            <person name="Smith J."/>
            <person name="Yandell M."/>
            <person name="Nelson C."/>
            <person name="Grigoriev I."/>
            <person name="Davis J."/>
        </authorList>
    </citation>
    <scope>NUCLEOTIDE SEQUENCE</scope>
    <source>
        <strain evidence="8">G11</strain>
    </source>
</reference>
<keyword evidence="3" id="KW-0378">Hydrolase</keyword>
<comment type="subcellular location">
    <subcellularLocation>
        <location evidence="1">Mitochondrion inner membrane</location>
    </subcellularLocation>
</comment>
<evidence type="ECO:0000259" key="7">
    <source>
        <dbReference type="Pfam" id="PF10502"/>
    </source>
</evidence>
<dbReference type="EMBL" id="MU167229">
    <property type="protein sequence ID" value="KAG0149216.1"/>
    <property type="molecule type" value="Genomic_DNA"/>
</dbReference>
<dbReference type="InterPro" id="IPR052064">
    <property type="entry name" value="Mito_IMP1_subunit"/>
</dbReference>
<comment type="caution">
    <text evidence="8">The sequence shown here is derived from an EMBL/GenBank/DDBJ whole genome shotgun (WGS) entry which is preliminary data.</text>
</comment>
<dbReference type="Gene3D" id="2.10.109.10">
    <property type="entry name" value="Umud Fragment, subunit A"/>
    <property type="match status" value="1"/>
</dbReference>
<protein>
    <recommendedName>
        <fullName evidence="7">Peptidase S26 domain-containing protein</fullName>
    </recommendedName>
</protein>
<dbReference type="InterPro" id="IPR019533">
    <property type="entry name" value="Peptidase_S26"/>
</dbReference>
<evidence type="ECO:0000256" key="3">
    <source>
        <dbReference type="ARBA" id="ARBA00022801"/>
    </source>
</evidence>
<feature type="domain" description="Peptidase S26" evidence="7">
    <location>
        <begin position="64"/>
        <end position="103"/>
    </location>
</feature>
<keyword evidence="5" id="KW-0472">Membrane</keyword>
<accession>A0A9P6NLF1</accession>
<dbReference type="InterPro" id="IPR036286">
    <property type="entry name" value="LexA/Signal_pep-like_sf"/>
</dbReference>
<evidence type="ECO:0000256" key="5">
    <source>
        <dbReference type="ARBA" id="ARBA00023136"/>
    </source>
</evidence>
<evidence type="ECO:0000256" key="4">
    <source>
        <dbReference type="ARBA" id="ARBA00023128"/>
    </source>
</evidence>
<dbReference type="InterPro" id="IPR000223">
    <property type="entry name" value="Pept_S26A_signal_pept_1"/>
</dbReference>
<keyword evidence="4" id="KW-0496">Mitochondrion</keyword>
<gene>
    <name evidence="8" type="ORF">CROQUDRAFT_669299</name>
</gene>
<evidence type="ECO:0000313" key="8">
    <source>
        <dbReference type="EMBL" id="KAG0149216.1"/>
    </source>
</evidence>
<dbReference type="AlphaFoldDB" id="A0A9P6NLF1"/>
<dbReference type="CDD" id="cd06530">
    <property type="entry name" value="S26_SPase_I"/>
    <property type="match status" value="1"/>
</dbReference>
<evidence type="ECO:0000256" key="1">
    <source>
        <dbReference type="ARBA" id="ARBA00004273"/>
    </source>
</evidence>
<dbReference type="GO" id="GO:0006465">
    <property type="term" value="P:signal peptide processing"/>
    <property type="evidence" value="ECO:0007669"/>
    <property type="project" value="InterPro"/>
</dbReference>
<dbReference type="GO" id="GO:0042720">
    <property type="term" value="C:mitochondrial inner membrane peptidase complex"/>
    <property type="evidence" value="ECO:0007669"/>
    <property type="project" value="TreeGrafter"/>
</dbReference>
<dbReference type="PANTHER" id="PTHR12383:SF16">
    <property type="entry name" value="MITOCHONDRIAL INNER MEMBRANE PROTEASE SUBUNIT 1"/>
    <property type="match status" value="1"/>
</dbReference>
<name>A0A9P6NLF1_9BASI</name>
<dbReference type="Proteomes" id="UP000886653">
    <property type="component" value="Unassembled WGS sequence"/>
</dbReference>
<dbReference type="GO" id="GO:0006627">
    <property type="term" value="P:protein processing involved in protein targeting to mitochondrion"/>
    <property type="evidence" value="ECO:0007669"/>
    <property type="project" value="TreeGrafter"/>
</dbReference>
<dbReference type="OrthoDB" id="308440at2759"/>
<dbReference type="PRINTS" id="PR00727">
    <property type="entry name" value="LEADERPTASE"/>
</dbReference>
<dbReference type="PANTHER" id="PTHR12383">
    <property type="entry name" value="PROTEASE FAMILY S26 MITOCHONDRIAL INNER MEMBRANE PROTEASE-RELATED"/>
    <property type="match status" value="1"/>
</dbReference>
<evidence type="ECO:0000256" key="6">
    <source>
        <dbReference type="ARBA" id="ARBA00038445"/>
    </source>
</evidence>